<organism evidence="2 3">
    <name type="scientific">Schinkia azotoformans LMG 9581</name>
    <dbReference type="NCBI Taxonomy" id="1131731"/>
    <lineage>
        <taxon>Bacteria</taxon>
        <taxon>Bacillati</taxon>
        <taxon>Bacillota</taxon>
        <taxon>Bacilli</taxon>
        <taxon>Bacillales</taxon>
        <taxon>Bacillaceae</taxon>
        <taxon>Calidifontibacillus/Schinkia group</taxon>
        <taxon>Schinkia</taxon>
    </lineage>
</organism>
<protein>
    <recommendedName>
        <fullName evidence="1">Wadjet protein JetD C-terminal domain-containing protein</fullName>
    </recommendedName>
</protein>
<dbReference type="PATRIC" id="fig|1131731.3.peg.1509"/>
<dbReference type="GO" id="GO:0003677">
    <property type="term" value="F:DNA binding"/>
    <property type="evidence" value="ECO:0007669"/>
    <property type="project" value="InterPro"/>
</dbReference>
<feature type="domain" description="Wadjet protein JetD C-terminal" evidence="1">
    <location>
        <begin position="317"/>
        <end position="405"/>
    </location>
</feature>
<dbReference type="GO" id="GO:0005694">
    <property type="term" value="C:chromosome"/>
    <property type="evidence" value="ECO:0007669"/>
    <property type="project" value="InterPro"/>
</dbReference>
<reference evidence="2 3" key="1">
    <citation type="journal article" date="2012" name="Front. Microbiol.">
        <title>Redundancy and modularity in membrane-associated dissimilatory nitrate reduction in Bacillus.</title>
        <authorList>
            <person name="Heylen K."/>
            <person name="Keltjens J."/>
        </authorList>
    </citation>
    <scope>NUCLEOTIDE SEQUENCE [LARGE SCALE GENOMIC DNA]</scope>
    <source>
        <strain evidence="2 3">LMG 9581</strain>
    </source>
</reference>
<comment type="caution">
    <text evidence="2">The sequence shown here is derived from an EMBL/GenBank/DDBJ whole genome shotgun (WGS) entry which is preliminary data.</text>
</comment>
<evidence type="ECO:0000313" key="3">
    <source>
        <dbReference type="Proteomes" id="UP000006315"/>
    </source>
</evidence>
<dbReference type="InterPro" id="IPR036078">
    <property type="entry name" value="Spo11/TopoVI_A_sf"/>
</dbReference>
<dbReference type="Gene3D" id="3.40.1360.10">
    <property type="match status" value="1"/>
</dbReference>
<dbReference type="EMBL" id="AJLR01000044">
    <property type="protein sequence ID" value="EKN67984.1"/>
    <property type="molecule type" value="Genomic_DNA"/>
</dbReference>
<name>K6DI90_SCHAZ</name>
<dbReference type="Proteomes" id="UP000006315">
    <property type="component" value="Unassembled WGS sequence"/>
</dbReference>
<keyword evidence="3" id="KW-1185">Reference proteome</keyword>
<dbReference type="AlphaFoldDB" id="K6DI90"/>
<dbReference type="STRING" id="1131731.BAZO_07214"/>
<dbReference type="RefSeq" id="WP_003330681.1">
    <property type="nucleotide sequence ID" value="NZ_AJLR01000044.1"/>
</dbReference>
<gene>
    <name evidence="2" type="ORF">BAZO_07214</name>
</gene>
<dbReference type="SUPFAM" id="SSF56726">
    <property type="entry name" value="DNA topoisomerase IV, alpha subunit"/>
    <property type="match status" value="1"/>
</dbReference>
<sequence>MNSLNNKPSTKHRHNITYLQEWGQWERKDGYLVREKRRYSFCGDCGYRKNLRSEEIETVGGNDLQMHPINFLNASEIKIANHILKELYKSNNKKRWNSWKDSLFKKWNFGLVEITIDKLHMHGFIIKRKRKDKTRINHWNLHCILFNEDFMVSIESFLKINKVKKQKWEEVPFPPLSPAGLGNAKILFDLIQTNQKHYNNNGGALIECINGEKLVFPKSSGNAYLKIVRGLHGLYQLTLSERHLFLREFSQEFFGDTKLFSRNDRDKVDRIVGDVEKFGLLQSRNEVLISGIFEWAWNGEIGNSRAIKNYLALPRDMVSEIKLTQWQGKKLLIIENQDLFISVAKGNVLNKNEWIILFGSGYLSAEEYTIIRELIPLGLQQIYFWCDLDPYGFLITDNFIKNTNTNIPIYLFGFNSNWFSKLPVYKELLQTDKSEIDKLLKEDIPFQIKEVLFMMKETGFKGEQEFFSNFLDRKTFEKTILIESIRLI</sequence>
<proteinExistence type="predicted"/>
<dbReference type="Pfam" id="PF09983">
    <property type="entry name" value="JetD_C"/>
    <property type="match status" value="1"/>
</dbReference>
<accession>K6DI90</accession>
<evidence type="ECO:0000259" key="1">
    <source>
        <dbReference type="Pfam" id="PF09983"/>
    </source>
</evidence>
<evidence type="ECO:0000313" key="2">
    <source>
        <dbReference type="EMBL" id="EKN67984.1"/>
    </source>
</evidence>
<dbReference type="InterPro" id="IPR024534">
    <property type="entry name" value="JetD_C"/>
</dbReference>